<feature type="transmembrane region" description="Helical" evidence="1">
    <location>
        <begin position="12"/>
        <end position="33"/>
    </location>
</feature>
<evidence type="ECO:0000313" key="3">
    <source>
        <dbReference type="Proteomes" id="UP001320766"/>
    </source>
</evidence>
<dbReference type="RefSeq" id="WP_253767177.1">
    <property type="nucleotide sequence ID" value="NZ_BAAAVE010000019.1"/>
</dbReference>
<gene>
    <name evidence="2" type="ORF">HD595_001660</name>
</gene>
<dbReference type="PROSITE" id="PS51257">
    <property type="entry name" value="PROKAR_LIPOPROTEIN"/>
    <property type="match status" value="1"/>
</dbReference>
<name>A0ABT1JUW7_9ACTN</name>
<reference evidence="2 3" key="1">
    <citation type="submission" date="2022-06" db="EMBL/GenBank/DDBJ databases">
        <title>Sequencing the genomes of 1000 actinobacteria strains.</title>
        <authorList>
            <person name="Klenk H.-P."/>
        </authorList>
    </citation>
    <scope>NUCLEOTIDE SEQUENCE [LARGE SCALE GENOMIC DNA]</scope>
    <source>
        <strain evidence="2 3">DSM 44170</strain>
    </source>
</reference>
<dbReference type="Proteomes" id="UP001320766">
    <property type="component" value="Unassembled WGS sequence"/>
</dbReference>
<accession>A0ABT1JUW7</accession>
<keyword evidence="1" id="KW-0812">Transmembrane</keyword>
<feature type="transmembrane region" description="Helical" evidence="1">
    <location>
        <begin position="62"/>
        <end position="82"/>
    </location>
</feature>
<sequence>MSSVKPVRGVVWAGGVIVFLACAHTLVTLAVSARHIPSWLQGGMWAPDLFATLAAPPPVTGAFWISWGSFGVPLGLLGALVVRMGRAGQVPPLYVPCGITAWCLVAAVCFEPSPFATAAIPSIMLMLAWRRRRAETGTAVARVG</sequence>
<evidence type="ECO:0000256" key="1">
    <source>
        <dbReference type="SAM" id="Phobius"/>
    </source>
</evidence>
<keyword evidence="3" id="KW-1185">Reference proteome</keyword>
<dbReference type="EMBL" id="JAMZEC010000001">
    <property type="protein sequence ID" value="MCP2345538.1"/>
    <property type="molecule type" value="Genomic_DNA"/>
</dbReference>
<organism evidence="2 3">
    <name type="scientific">Nonomuraea roseoviolacea subsp. carminata</name>
    <dbReference type="NCBI Taxonomy" id="160689"/>
    <lineage>
        <taxon>Bacteria</taxon>
        <taxon>Bacillati</taxon>
        <taxon>Actinomycetota</taxon>
        <taxon>Actinomycetes</taxon>
        <taxon>Streptosporangiales</taxon>
        <taxon>Streptosporangiaceae</taxon>
        <taxon>Nonomuraea</taxon>
    </lineage>
</organism>
<comment type="caution">
    <text evidence="2">The sequence shown here is derived from an EMBL/GenBank/DDBJ whole genome shotgun (WGS) entry which is preliminary data.</text>
</comment>
<keyword evidence="1" id="KW-1133">Transmembrane helix</keyword>
<protein>
    <recommendedName>
        <fullName evidence="4">Integral membrane protein</fullName>
    </recommendedName>
</protein>
<evidence type="ECO:0000313" key="2">
    <source>
        <dbReference type="EMBL" id="MCP2345538.1"/>
    </source>
</evidence>
<proteinExistence type="predicted"/>
<evidence type="ECO:0008006" key="4">
    <source>
        <dbReference type="Google" id="ProtNLM"/>
    </source>
</evidence>
<keyword evidence="1" id="KW-0472">Membrane</keyword>